<accession>A0A9N9SWP6</accession>
<dbReference type="Proteomes" id="UP001153709">
    <property type="component" value="Chromosome 3"/>
</dbReference>
<proteinExistence type="predicted"/>
<evidence type="ECO:0000256" key="1">
    <source>
        <dbReference type="SAM" id="SignalP"/>
    </source>
</evidence>
<feature type="signal peptide" evidence="1">
    <location>
        <begin position="1"/>
        <end position="18"/>
    </location>
</feature>
<dbReference type="AlphaFoldDB" id="A0A9N9SWP6"/>
<dbReference type="EMBL" id="OU898278">
    <property type="protein sequence ID" value="CAG9830746.1"/>
    <property type="molecule type" value="Genomic_DNA"/>
</dbReference>
<sequence length="155" mass="16918">MKSVVICTVLCLAVICLADTKLGGNEPKIAIKPQENVNKESVRPKRSVLCLAVICLADTKLGGNEPKIAIKPQENVNKESVRPKRSGYYPYGYNPYAAAYPYYGAGYPQTTVLVSSPYSSYPYNPYAGYGYSGYSGYGYPGYGSYGYPGFEDKPN</sequence>
<protein>
    <submittedName>
        <fullName evidence="2">Uncharacterized protein</fullName>
    </submittedName>
</protein>
<gene>
    <name evidence="2" type="ORF">DIABBA_LOCUS4408</name>
</gene>
<evidence type="ECO:0000313" key="2">
    <source>
        <dbReference type="EMBL" id="CAG9830746.1"/>
    </source>
</evidence>
<keyword evidence="3" id="KW-1185">Reference proteome</keyword>
<evidence type="ECO:0000313" key="3">
    <source>
        <dbReference type="Proteomes" id="UP001153709"/>
    </source>
</evidence>
<reference evidence="2" key="1">
    <citation type="submission" date="2022-01" db="EMBL/GenBank/DDBJ databases">
        <authorList>
            <person name="King R."/>
        </authorList>
    </citation>
    <scope>NUCLEOTIDE SEQUENCE</scope>
</reference>
<name>A0A9N9SWP6_DIABA</name>
<keyword evidence="1" id="KW-0732">Signal</keyword>
<feature type="chain" id="PRO_5040392530" evidence="1">
    <location>
        <begin position="19"/>
        <end position="155"/>
    </location>
</feature>
<organism evidence="2 3">
    <name type="scientific">Diabrotica balteata</name>
    <name type="common">Banded cucumber beetle</name>
    <dbReference type="NCBI Taxonomy" id="107213"/>
    <lineage>
        <taxon>Eukaryota</taxon>
        <taxon>Metazoa</taxon>
        <taxon>Ecdysozoa</taxon>
        <taxon>Arthropoda</taxon>
        <taxon>Hexapoda</taxon>
        <taxon>Insecta</taxon>
        <taxon>Pterygota</taxon>
        <taxon>Neoptera</taxon>
        <taxon>Endopterygota</taxon>
        <taxon>Coleoptera</taxon>
        <taxon>Polyphaga</taxon>
        <taxon>Cucujiformia</taxon>
        <taxon>Chrysomeloidea</taxon>
        <taxon>Chrysomelidae</taxon>
        <taxon>Galerucinae</taxon>
        <taxon>Diabroticina</taxon>
        <taxon>Diabroticites</taxon>
        <taxon>Diabrotica</taxon>
    </lineage>
</organism>